<sequence length="304" mass="34769">MFKIKAERHLTRELAITPPQGDRGRQGIAVVACVKNEASYIEEWVRFHRGVGVRHFCLYDDGSTDGTFDILQRVLAREELTVVPWKMRMRDERSGEFLNGQTIAFAHAILNFGSRFERMAFIDVDEFLLPKNGRTLEDALRGAGDFPNISLPWHMFGHSGHISRPAGPVCLNYKMRVSDPMRQSLDASNFKCIVDPVEVTKVGVHHFETRSHGDRTANDSGKVASRRERKAADFYSAEFIQLNHYYAKSMEELKEKTERGWSFDGSAEKYWNKVSATIKYIEANVVEDRSMLEFVEENGIDLGR</sequence>
<comment type="caution">
    <text evidence="7">The sequence shown here is derived from an EMBL/GenBank/DDBJ whole genome shotgun (WGS) entry which is preliminary data.</text>
</comment>
<evidence type="ECO:0000256" key="1">
    <source>
        <dbReference type="ARBA" id="ARBA00004167"/>
    </source>
</evidence>
<organism evidence="7 8">
    <name type="scientific">Rhizobium meliloti</name>
    <name type="common">Ensifer meliloti</name>
    <name type="synonym">Sinorhizobium meliloti</name>
    <dbReference type="NCBI Taxonomy" id="382"/>
    <lineage>
        <taxon>Bacteria</taxon>
        <taxon>Pseudomonadati</taxon>
        <taxon>Pseudomonadota</taxon>
        <taxon>Alphaproteobacteria</taxon>
        <taxon>Hyphomicrobiales</taxon>
        <taxon>Rhizobiaceae</taxon>
        <taxon>Sinorhizobium/Ensifer group</taxon>
        <taxon>Sinorhizobium</taxon>
    </lineage>
</organism>
<name>A0A2J0YV27_RHIML</name>
<dbReference type="Proteomes" id="UP000231987">
    <property type="component" value="Unassembled WGS sequence"/>
</dbReference>
<keyword evidence="4" id="KW-0812">Transmembrane</keyword>
<dbReference type="InterPro" id="IPR008166">
    <property type="entry name" value="Glyco_transf_92"/>
</dbReference>
<evidence type="ECO:0000313" key="7">
    <source>
        <dbReference type="EMBL" id="PJR11311.1"/>
    </source>
</evidence>
<dbReference type="GO" id="GO:0016757">
    <property type="term" value="F:glycosyltransferase activity"/>
    <property type="evidence" value="ECO:0007669"/>
    <property type="project" value="UniProtKB-KW"/>
</dbReference>
<protein>
    <submittedName>
        <fullName evidence="7">Glycosyltransferase</fullName>
    </submittedName>
</protein>
<proteinExistence type="predicted"/>
<dbReference type="Pfam" id="PF01697">
    <property type="entry name" value="Glyco_transf_92"/>
    <property type="match status" value="1"/>
</dbReference>
<keyword evidence="3 7" id="KW-0808">Transferase</keyword>
<keyword evidence="2" id="KW-0328">Glycosyltransferase</keyword>
<evidence type="ECO:0000313" key="8">
    <source>
        <dbReference type="Proteomes" id="UP000231987"/>
    </source>
</evidence>
<gene>
    <name evidence="7" type="ORF">CEJ86_27945</name>
</gene>
<dbReference type="CDD" id="cd00761">
    <property type="entry name" value="Glyco_tranf_GTA_type"/>
    <property type="match status" value="1"/>
</dbReference>
<keyword evidence="6" id="KW-0472">Membrane</keyword>
<dbReference type="EMBL" id="NJGD01000020">
    <property type="protein sequence ID" value="PJR11311.1"/>
    <property type="molecule type" value="Genomic_DNA"/>
</dbReference>
<evidence type="ECO:0000256" key="2">
    <source>
        <dbReference type="ARBA" id="ARBA00022676"/>
    </source>
</evidence>
<keyword evidence="5" id="KW-1133">Transmembrane helix</keyword>
<dbReference type="PANTHER" id="PTHR21461:SF69">
    <property type="entry name" value="GLYCOSYLTRANSFERASE FAMILY 92 PROTEIN"/>
    <property type="match status" value="1"/>
</dbReference>
<reference evidence="7 8" key="1">
    <citation type="submission" date="2017-06" db="EMBL/GenBank/DDBJ databases">
        <title>Ensifer strains isolated from leguminous trees and herbs display diverse denitrification phenotypes with some acting as strong N2O sinks.</title>
        <authorList>
            <person name="Woliy K."/>
            <person name="Mania D."/>
            <person name="Bakken L.R."/>
            <person name="Frostegard A."/>
        </authorList>
    </citation>
    <scope>NUCLEOTIDE SEQUENCE [LARGE SCALE GENOMIC DNA]</scope>
    <source>
        <strain evidence="7 8">AC50a</strain>
    </source>
</reference>
<dbReference type="InterPro" id="IPR029044">
    <property type="entry name" value="Nucleotide-diphossugar_trans"/>
</dbReference>
<dbReference type="SUPFAM" id="SSF53448">
    <property type="entry name" value="Nucleotide-diphospho-sugar transferases"/>
    <property type="match status" value="1"/>
</dbReference>
<evidence type="ECO:0000256" key="3">
    <source>
        <dbReference type="ARBA" id="ARBA00022679"/>
    </source>
</evidence>
<evidence type="ECO:0000256" key="6">
    <source>
        <dbReference type="ARBA" id="ARBA00023136"/>
    </source>
</evidence>
<dbReference type="GO" id="GO:0016020">
    <property type="term" value="C:membrane"/>
    <property type="evidence" value="ECO:0007669"/>
    <property type="project" value="UniProtKB-SubCell"/>
</dbReference>
<dbReference type="RefSeq" id="WP_100674332.1">
    <property type="nucleotide sequence ID" value="NZ_NJGD01000020.1"/>
</dbReference>
<evidence type="ECO:0000256" key="4">
    <source>
        <dbReference type="ARBA" id="ARBA00022692"/>
    </source>
</evidence>
<dbReference type="PANTHER" id="PTHR21461">
    <property type="entry name" value="GLYCOSYLTRANSFERASE FAMILY 92 PROTEIN"/>
    <property type="match status" value="1"/>
</dbReference>
<evidence type="ECO:0000256" key="5">
    <source>
        <dbReference type="ARBA" id="ARBA00022989"/>
    </source>
</evidence>
<comment type="subcellular location">
    <subcellularLocation>
        <location evidence="1">Membrane</location>
        <topology evidence="1">Single-pass membrane protein</topology>
    </subcellularLocation>
</comment>
<dbReference type="GO" id="GO:0005737">
    <property type="term" value="C:cytoplasm"/>
    <property type="evidence" value="ECO:0007669"/>
    <property type="project" value="TreeGrafter"/>
</dbReference>
<accession>A0A2J0YV27</accession>
<dbReference type="AlphaFoldDB" id="A0A2J0YV27"/>